<evidence type="ECO:0000313" key="3">
    <source>
        <dbReference type="Proteomes" id="UP000016933"/>
    </source>
</evidence>
<dbReference type="AlphaFoldDB" id="N1PLH6"/>
<reference evidence="2 3" key="2">
    <citation type="journal article" date="2012" name="PLoS Pathog.">
        <title>Diverse lifestyles and strategies of plant pathogenesis encoded in the genomes of eighteen Dothideomycetes fungi.</title>
        <authorList>
            <person name="Ohm R.A."/>
            <person name="Feau N."/>
            <person name="Henrissat B."/>
            <person name="Schoch C.L."/>
            <person name="Horwitz B.A."/>
            <person name="Barry K.W."/>
            <person name="Condon B.J."/>
            <person name="Copeland A.C."/>
            <person name="Dhillon B."/>
            <person name="Glaser F."/>
            <person name="Hesse C.N."/>
            <person name="Kosti I."/>
            <person name="LaButti K."/>
            <person name="Lindquist E.A."/>
            <person name="Lucas S."/>
            <person name="Salamov A.A."/>
            <person name="Bradshaw R.E."/>
            <person name="Ciuffetti L."/>
            <person name="Hamelin R.C."/>
            <person name="Kema G.H.J."/>
            <person name="Lawrence C."/>
            <person name="Scott J.A."/>
            <person name="Spatafora J.W."/>
            <person name="Turgeon B.G."/>
            <person name="de Wit P.J.G.M."/>
            <person name="Zhong S."/>
            <person name="Goodwin S.B."/>
            <person name="Grigoriev I.V."/>
        </authorList>
    </citation>
    <scope>NUCLEOTIDE SEQUENCE [LARGE SCALE GENOMIC DNA]</scope>
    <source>
        <strain evidence="3">NZE10 / CBS 128990</strain>
    </source>
</reference>
<dbReference type="HOGENOM" id="CLU_1360372_0_0_1"/>
<evidence type="ECO:0000313" key="2">
    <source>
        <dbReference type="EMBL" id="EME42156.1"/>
    </source>
</evidence>
<reference evidence="3" key="1">
    <citation type="journal article" date="2012" name="PLoS Genet.">
        <title>The genomes of the fungal plant pathogens Cladosporium fulvum and Dothistroma septosporum reveal adaptation to different hosts and lifestyles but also signatures of common ancestry.</title>
        <authorList>
            <person name="de Wit P.J.G.M."/>
            <person name="van der Burgt A."/>
            <person name="Oekmen B."/>
            <person name="Stergiopoulos I."/>
            <person name="Abd-Elsalam K.A."/>
            <person name="Aerts A.L."/>
            <person name="Bahkali A.H."/>
            <person name="Beenen H.G."/>
            <person name="Chettri P."/>
            <person name="Cox M.P."/>
            <person name="Datema E."/>
            <person name="de Vries R.P."/>
            <person name="Dhillon B."/>
            <person name="Ganley A.R."/>
            <person name="Griffiths S.A."/>
            <person name="Guo Y."/>
            <person name="Hamelin R.C."/>
            <person name="Henrissat B."/>
            <person name="Kabir M.S."/>
            <person name="Jashni M.K."/>
            <person name="Kema G."/>
            <person name="Klaubauf S."/>
            <person name="Lapidus A."/>
            <person name="Levasseur A."/>
            <person name="Lindquist E."/>
            <person name="Mehrabi R."/>
            <person name="Ohm R.A."/>
            <person name="Owen T.J."/>
            <person name="Salamov A."/>
            <person name="Schwelm A."/>
            <person name="Schijlen E."/>
            <person name="Sun H."/>
            <person name="van den Burg H.A."/>
            <person name="van Ham R.C.H.J."/>
            <person name="Zhang S."/>
            <person name="Goodwin S.B."/>
            <person name="Grigoriev I.V."/>
            <person name="Collemare J."/>
            <person name="Bradshaw R.E."/>
        </authorList>
    </citation>
    <scope>NUCLEOTIDE SEQUENCE [LARGE SCALE GENOMIC DNA]</scope>
    <source>
        <strain evidence="3">NZE10 / CBS 128990</strain>
    </source>
</reference>
<feature type="region of interest" description="Disordered" evidence="1">
    <location>
        <begin position="158"/>
        <end position="201"/>
    </location>
</feature>
<feature type="compositionally biased region" description="Basic and acidic residues" evidence="1">
    <location>
        <begin position="164"/>
        <end position="173"/>
    </location>
</feature>
<sequence length="201" mass="22260">MSLNISIHDLAEAEAAEPRTEIVQQIAADIERLSVYSLEVVNLRDWEYQTALGAELKEHLGPDHRVIIVSAHRQSITGAEMVAAFKARIKEFPDYHITALDVTSNVDLKTSSASVWMHLNIHMTPDTMVTGFNEFQWKLEGEKWMCVHVTSMRGQSADQVIYPRGREHRRDSADSTGSKTSLSTIGSSSISQTNTSMGSGG</sequence>
<dbReference type="OrthoDB" id="10321320at2759"/>
<dbReference type="OMA" id="EFPDYHI"/>
<organism evidence="2 3">
    <name type="scientific">Dothistroma septosporum (strain NZE10 / CBS 128990)</name>
    <name type="common">Red band needle blight fungus</name>
    <name type="synonym">Mycosphaerella pini</name>
    <dbReference type="NCBI Taxonomy" id="675120"/>
    <lineage>
        <taxon>Eukaryota</taxon>
        <taxon>Fungi</taxon>
        <taxon>Dikarya</taxon>
        <taxon>Ascomycota</taxon>
        <taxon>Pezizomycotina</taxon>
        <taxon>Dothideomycetes</taxon>
        <taxon>Dothideomycetidae</taxon>
        <taxon>Mycosphaerellales</taxon>
        <taxon>Mycosphaerellaceae</taxon>
        <taxon>Dothistroma</taxon>
    </lineage>
</organism>
<protein>
    <recommendedName>
        <fullName evidence="4">SnoaL-like domain-containing protein</fullName>
    </recommendedName>
</protein>
<evidence type="ECO:0000256" key="1">
    <source>
        <dbReference type="SAM" id="MobiDB-lite"/>
    </source>
</evidence>
<dbReference type="Proteomes" id="UP000016933">
    <property type="component" value="Unassembled WGS sequence"/>
</dbReference>
<name>N1PLH6_DOTSN</name>
<feature type="compositionally biased region" description="Low complexity" evidence="1">
    <location>
        <begin position="175"/>
        <end position="201"/>
    </location>
</feature>
<accession>N1PLH6</accession>
<dbReference type="EMBL" id="KB446541">
    <property type="protein sequence ID" value="EME42156.1"/>
    <property type="molecule type" value="Genomic_DNA"/>
</dbReference>
<keyword evidence="3" id="KW-1185">Reference proteome</keyword>
<gene>
    <name evidence="2" type="ORF">DOTSEDRAFT_54594</name>
</gene>
<proteinExistence type="predicted"/>
<evidence type="ECO:0008006" key="4">
    <source>
        <dbReference type="Google" id="ProtNLM"/>
    </source>
</evidence>